<gene>
    <name evidence="2" type="ORF">LSINAPIS_LOCUS9846</name>
</gene>
<evidence type="ECO:0008006" key="4">
    <source>
        <dbReference type="Google" id="ProtNLM"/>
    </source>
</evidence>
<dbReference type="Gene3D" id="1.10.10.10">
    <property type="entry name" value="Winged helix-like DNA-binding domain superfamily/Winged helix DNA-binding domain"/>
    <property type="match status" value="1"/>
</dbReference>
<dbReference type="AlphaFoldDB" id="A0A5E4QKV4"/>
<protein>
    <recommendedName>
        <fullName evidence="4">Paired domain-containing protein</fullName>
    </recommendedName>
</protein>
<evidence type="ECO:0000256" key="1">
    <source>
        <dbReference type="ARBA" id="ARBA00004123"/>
    </source>
</evidence>
<dbReference type="InterPro" id="IPR036388">
    <property type="entry name" value="WH-like_DNA-bd_sf"/>
</dbReference>
<reference evidence="2 3" key="1">
    <citation type="submission" date="2017-07" db="EMBL/GenBank/DDBJ databases">
        <authorList>
            <person name="Talla V."/>
            <person name="Backstrom N."/>
        </authorList>
    </citation>
    <scope>NUCLEOTIDE SEQUENCE [LARGE SCALE GENOMIC DNA]</scope>
</reference>
<dbReference type="Proteomes" id="UP000324832">
    <property type="component" value="Unassembled WGS sequence"/>
</dbReference>
<evidence type="ECO:0000313" key="2">
    <source>
        <dbReference type="EMBL" id="VVC98837.1"/>
    </source>
</evidence>
<accession>A0A5E4QKV4</accession>
<dbReference type="GO" id="GO:0005634">
    <property type="term" value="C:nucleus"/>
    <property type="evidence" value="ECO:0007669"/>
    <property type="project" value="UniProtKB-SubCell"/>
</dbReference>
<dbReference type="InterPro" id="IPR009057">
    <property type="entry name" value="Homeodomain-like_sf"/>
</dbReference>
<sequence length="84" mass="9823">MSPRHLSRDEMLRAVGMLEKGAIQRVVSEALHTSQNLISKLWSRYRSTGDVAERHTGRYRATTQRQDRYLLRLPEDKPISQRCN</sequence>
<evidence type="ECO:0000313" key="3">
    <source>
        <dbReference type="Proteomes" id="UP000324832"/>
    </source>
</evidence>
<dbReference type="EMBL" id="FZQP02003823">
    <property type="protein sequence ID" value="VVC98837.1"/>
    <property type="molecule type" value="Genomic_DNA"/>
</dbReference>
<proteinExistence type="predicted"/>
<comment type="subcellular location">
    <subcellularLocation>
        <location evidence="1">Nucleus</location>
    </subcellularLocation>
</comment>
<organism evidence="2 3">
    <name type="scientific">Leptidea sinapis</name>
    <dbReference type="NCBI Taxonomy" id="189913"/>
    <lineage>
        <taxon>Eukaryota</taxon>
        <taxon>Metazoa</taxon>
        <taxon>Ecdysozoa</taxon>
        <taxon>Arthropoda</taxon>
        <taxon>Hexapoda</taxon>
        <taxon>Insecta</taxon>
        <taxon>Pterygota</taxon>
        <taxon>Neoptera</taxon>
        <taxon>Endopterygota</taxon>
        <taxon>Lepidoptera</taxon>
        <taxon>Glossata</taxon>
        <taxon>Ditrysia</taxon>
        <taxon>Papilionoidea</taxon>
        <taxon>Pieridae</taxon>
        <taxon>Dismorphiinae</taxon>
        <taxon>Leptidea</taxon>
    </lineage>
</organism>
<dbReference type="SUPFAM" id="SSF46689">
    <property type="entry name" value="Homeodomain-like"/>
    <property type="match status" value="1"/>
</dbReference>
<keyword evidence="3" id="KW-1185">Reference proteome</keyword>
<name>A0A5E4QKV4_9NEOP</name>